<evidence type="ECO:0000313" key="3">
    <source>
        <dbReference type="EMBL" id="QJC53474.1"/>
    </source>
</evidence>
<feature type="compositionally biased region" description="Low complexity" evidence="1">
    <location>
        <begin position="263"/>
        <end position="272"/>
    </location>
</feature>
<dbReference type="AlphaFoldDB" id="A0A6H2H1B2"/>
<dbReference type="GO" id="GO:0032259">
    <property type="term" value="P:methylation"/>
    <property type="evidence" value="ECO:0007669"/>
    <property type="project" value="UniProtKB-KW"/>
</dbReference>
<feature type="compositionally biased region" description="Low complexity" evidence="1">
    <location>
        <begin position="281"/>
        <end position="297"/>
    </location>
</feature>
<evidence type="ECO:0000259" key="2">
    <source>
        <dbReference type="Pfam" id="PF08241"/>
    </source>
</evidence>
<protein>
    <submittedName>
        <fullName evidence="3">Class I SAM-dependent methyltransferase</fullName>
    </submittedName>
</protein>
<proteinExistence type="predicted"/>
<reference evidence="3 4" key="1">
    <citation type="submission" date="2020-04" db="EMBL/GenBank/DDBJ databases">
        <title>Novel Paenibacillus strain UniB2 isolated from commercial digestive syrup.</title>
        <authorList>
            <person name="Thorat V."/>
            <person name="Kirdat K."/>
            <person name="Tiwarekar B."/>
            <person name="Yadav A."/>
        </authorList>
    </citation>
    <scope>NUCLEOTIDE SEQUENCE [LARGE SCALE GENOMIC DNA]</scope>
    <source>
        <strain evidence="3 4">UniB2</strain>
    </source>
</reference>
<name>A0A6H2H1B2_9BACL</name>
<evidence type="ECO:0000256" key="1">
    <source>
        <dbReference type="SAM" id="MobiDB-lite"/>
    </source>
</evidence>
<feature type="region of interest" description="Disordered" evidence="1">
    <location>
        <begin position="252"/>
        <end position="322"/>
    </location>
</feature>
<evidence type="ECO:0000313" key="4">
    <source>
        <dbReference type="Proteomes" id="UP000502136"/>
    </source>
</evidence>
<dbReference type="RefSeq" id="WP_168909012.1">
    <property type="nucleotide sequence ID" value="NZ_CP051428.1"/>
</dbReference>
<dbReference type="EMBL" id="CP051428">
    <property type="protein sequence ID" value="QJC53474.1"/>
    <property type="molecule type" value="Genomic_DNA"/>
</dbReference>
<keyword evidence="3" id="KW-0489">Methyltransferase</keyword>
<dbReference type="Proteomes" id="UP000502136">
    <property type="component" value="Chromosome"/>
</dbReference>
<dbReference type="InterPro" id="IPR013216">
    <property type="entry name" value="Methyltransf_11"/>
</dbReference>
<organism evidence="3 4">
    <name type="scientific">Paenibacillus albicereus</name>
    <dbReference type="NCBI Taxonomy" id="2726185"/>
    <lineage>
        <taxon>Bacteria</taxon>
        <taxon>Bacillati</taxon>
        <taxon>Bacillota</taxon>
        <taxon>Bacilli</taxon>
        <taxon>Bacillales</taxon>
        <taxon>Paenibacillaceae</taxon>
        <taxon>Paenibacillus</taxon>
    </lineage>
</organism>
<accession>A0A6H2H1B2</accession>
<dbReference type="Pfam" id="PF08241">
    <property type="entry name" value="Methyltransf_11"/>
    <property type="match status" value="1"/>
</dbReference>
<dbReference type="GO" id="GO:0008757">
    <property type="term" value="F:S-adenosylmethionine-dependent methyltransferase activity"/>
    <property type="evidence" value="ECO:0007669"/>
    <property type="project" value="InterPro"/>
</dbReference>
<dbReference type="InterPro" id="IPR029063">
    <property type="entry name" value="SAM-dependent_MTases_sf"/>
</dbReference>
<dbReference type="Gene3D" id="3.40.50.150">
    <property type="entry name" value="Vaccinia Virus protein VP39"/>
    <property type="match status" value="1"/>
</dbReference>
<sequence length="322" mass="35886">MRIDLGCGEAKHPGCRGIDRLELPDVDLVHDFDAPLPFQDNSVEFAMLSDSLQYSSNPSRLMEELYRVCRHGAVICVSAPYAHASAHLANPSYRSLLSEQSPRYWTSHPACYVDREEYRFCAERSWSLDAGGGLDLRLVRLEFFYFPQYEGMYEPHELSLLRQSQMNVAHHFMMHLIVVKQEVSEDEMQWLAVQPMEEPSYVEELRFPIRGGSDEPFLYPGPMEPMMAAAAAAANEAEAELDPDEGAAEGAIADDVRSEIDAEAAGGESEAWSEPRRDEAAAPAATRPSRAGAPSRSSQRKGKRAGSKPAPPKRKRLSSKRV</sequence>
<feature type="domain" description="Methyltransferase type 11" evidence="2">
    <location>
        <begin position="30"/>
        <end position="76"/>
    </location>
</feature>
<gene>
    <name evidence="3" type="ORF">HGI30_19305</name>
</gene>
<dbReference type="SUPFAM" id="SSF53335">
    <property type="entry name" value="S-adenosyl-L-methionine-dependent methyltransferases"/>
    <property type="match status" value="1"/>
</dbReference>
<keyword evidence="3" id="KW-0808">Transferase</keyword>
<dbReference type="KEGG" id="palr:HGI30_19305"/>
<keyword evidence="4" id="KW-1185">Reference proteome</keyword>
<feature type="compositionally biased region" description="Basic residues" evidence="1">
    <location>
        <begin position="298"/>
        <end position="322"/>
    </location>
</feature>